<sequence>MKLARKHAHLLAGILTLQILLFLFSSSWGEIFRNFSLLPLLVILCALKQNWLGLGICILSGFLLDIFSFATFGSFLFKSAFLFFVTGLWLEFFSGLSLYVLLTLLVFIEVFLNRFAVFLLTWGKESLFQHFPLLTFILNLAVGYLLIFLVVGNSGPEER</sequence>
<evidence type="ECO:0000313" key="3">
    <source>
        <dbReference type="Proteomes" id="UP001461341"/>
    </source>
</evidence>
<evidence type="ECO:0000256" key="1">
    <source>
        <dbReference type="SAM" id="Phobius"/>
    </source>
</evidence>
<proteinExistence type="predicted"/>
<evidence type="ECO:0000313" key="2">
    <source>
        <dbReference type="EMBL" id="WZL76913.1"/>
    </source>
</evidence>
<dbReference type="Proteomes" id="UP001461341">
    <property type="component" value="Chromosome"/>
</dbReference>
<keyword evidence="1" id="KW-0472">Membrane</keyword>
<gene>
    <name evidence="2" type="ORF">QBE54_04075</name>
</gene>
<keyword evidence="3" id="KW-1185">Reference proteome</keyword>
<dbReference type="RefSeq" id="WP_369019078.1">
    <property type="nucleotide sequence ID" value="NZ_CP121689.1"/>
</dbReference>
<protein>
    <recommendedName>
        <fullName evidence="4">Rod shape-determining protein MreD</fullName>
    </recommendedName>
</protein>
<reference evidence="2 3" key="1">
    <citation type="submission" date="2023-03" db="EMBL/GenBank/DDBJ databases">
        <title>Novel Species.</title>
        <authorList>
            <person name="Ma S."/>
        </authorList>
    </citation>
    <scope>NUCLEOTIDE SEQUENCE [LARGE SCALE GENOMIC DNA]</scope>
    <source>
        <strain evidence="2 3">B11</strain>
    </source>
</reference>
<accession>A0ABZ2YD37</accession>
<keyword evidence="1" id="KW-1133">Transmembrane helix</keyword>
<name>A0ABZ2YD37_9BACT</name>
<evidence type="ECO:0008006" key="4">
    <source>
        <dbReference type="Google" id="ProtNLM"/>
    </source>
</evidence>
<keyword evidence="1" id="KW-0812">Transmembrane</keyword>
<feature type="transmembrane region" description="Helical" evidence="1">
    <location>
        <begin position="96"/>
        <end position="119"/>
    </location>
</feature>
<feature type="transmembrane region" description="Helical" evidence="1">
    <location>
        <begin position="131"/>
        <end position="151"/>
    </location>
</feature>
<organism evidence="2 3">
    <name type="scientific">Thermatribacter velox</name>
    <dbReference type="NCBI Taxonomy" id="3039681"/>
    <lineage>
        <taxon>Bacteria</taxon>
        <taxon>Pseudomonadati</taxon>
        <taxon>Atribacterota</taxon>
        <taxon>Atribacteria</taxon>
        <taxon>Atribacterales</taxon>
        <taxon>Thermatribacteraceae</taxon>
        <taxon>Thermatribacter</taxon>
    </lineage>
</organism>
<dbReference type="EMBL" id="CP121689">
    <property type="protein sequence ID" value="WZL76913.1"/>
    <property type="molecule type" value="Genomic_DNA"/>
</dbReference>